<protein>
    <submittedName>
        <fullName evidence="1">Uncharacterized protein</fullName>
    </submittedName>
</protein>
<dbReference type="AlphaFoldDB" id="A0A1T4WQT5"/>
<evidence type="ECO:0000313" key="2">
    <source>
        <dbReference type="Proteomes" id="UP000189733"/>
    </source>
</evidence>
<organism evidence="1 2">
    <name type="scientific">Desulfobaculum bizertense DSM 18034</name>
    <dbReference type="NCBI Taxonomy" id="1121442"/>
    <lineage>
        <taxon>Bacteria</taxon>
        <taxon>Pseudomonadati</taxon>
        <taxon>Thermodesulfobacteriota</taxon>
        <taxon>Desulfovibrionia</taxon>
        <taxon>Desulfovibrionales</taxon>
        <taxon>Desulfovibrionaceae</taxon>
        <taxon>Desulfobaculum</taxon>
    </lineage>
</organism>
<dbReference type="Proteomes" id="UP000189733">
    <property type="component" value="Unassembled WGS sequence"/>
</dbReference>
<name>A0A1T4WQT5_9BACT</name>
<keyword evidence="2" id="KW-1185">Reference proteome</keyword>
<reference evidence="1 2" key="1">
    <citation type="submission" date="2017-02" db="EMBL/GenBank/DDBJ databases">
        <authorList>
            <person name="Peterson S.W."/>
        </authorList>
    </citation>
    <scope>NUCLEOTIDE SEQUENCE [LARGE SCALE GENOMIC DNA]</scope>
    <source>
        <strain evidence="1 2">DSM 18034</strain>
    </source>
</reference>
<dbReference type="OrthoDB" id="47198at2"/>
<dbReference type="EMBL" id="FUYA01000009">
    <property type="protein sequence ID" value="SKA78971.1"/>
    <property type="molecule type" value="Genomic_DNA"/>
</dbReference>
<accession>A0A1T4WQT5</accession>
<proteinExistence type="predicted"/>
<dbReference type="RefSeq" id="WP_078685747.1">
    <property type="nucleotide sequence ID" value="NZ_FUYA01000009.1"/>
</dbReference>
<evidence type="ECO:0000313" key="1">
    <source>
        <dbReference type="EMBL" id="SKA78971.1"/>
    </source>
</evidence>
<gene>
    <name evidence="1" type="ORF">SAMN02745702_02465</name>
</gene>
<sequence length="70" mass="7812">MPRYYVNNETTYSGDHIVHVEGCEHMPPKGKCTCLGDYSNCFDAVREAGKLFPRPNGCPHCARLSHVDAD</sequence>